<accession>A0A918NNJ4</accession>
<name>A0A918NNJ4_9ACTN</name>
<proteinExistence type="predicted"/>
<dbReference type="EMBL" id="BMWD01000024">
    <property type="protein sequence ID" value="GGX82995.1"/>
    <property type="molecule type" value="Genomic_DNA"/>
</dbReference>
<sequence>MVHLLLPALAAVLVIAAATAVLVRRDRRRMDPGADTLRIEVTATRGVRDARRRAAAYGHRFLRDRD</sequence>
<evidence type="ECO:0000313" key="1">
    <source>
        <dbReference type="EMBL" id="GGX82995.1"/>
    </source>
</evidence>
<comment type="caution">
    <text evidence="1">The sequence shown here is derived from an EMBL/GenBank/DDBJ whole genome shotgun (WGS) entry which is preliminary data.</text>
</comment>
<dbReference type="RefSeq" id="WP_190038571.1">
    <property type="nucleotide sequence ID" value="NZ_BMWD01000024.1"/>
</dbReference>
<dbReference type="AlphaFoldDB" id="A0A918NNJ4"/>
<keyword evidence="2" id="KW-1185">Reference proteome</keyword>
<protein>
    <submittedName>
        <fullName evidence="1">Uncharacterized protein</fullName>
    </submittedName>
</protein>
<organism evidence="1 2">
    <name type="scientific">Streptomyces fructofermentans</name>
    <dbReference type="NCBI Taxonomy" id="152141"/>
    <lineage>
        <taxon>Bacteria</taxon>
        <taxon>Bacillati</taxon>
        <taxon>Actinomycetota</taxon>
        <taxon>Actinomycetes</taxon>
        <taxon>Kitasatosporales</taxon>
        <taxon>Streptomycetaceae</taxon>
        <taxon>Streptomyces</taxon>
    </lineage>
</organism>
<dbReference type="Proteomes" id="UP000645555">
    <property type="component" value="Unassembled WGS sequence"/>
</dbReference>
<gene>
    <name evidence="1" type="ORF">GCM10010515_58350</name>
</gene>
<evidence type="ECO:0000313" key="2">
    <source>
        <dbReference type="Proteomes" id="UP000645555"/>
    </source>
</evidence>
<reference evidence="1" key="1">
    <citation type="journal article" date="2014" name="Int. J. Syst. Evol. Microbiol.">
        <title>Complete genome sequence of Corynebacterium casei LMG S-19264T (=DSM 44701T), isolated from a smear-ripened cheese.</title>
        <authorList>
            <consortium name="US DOE Joint Genome Institute (JGI-PGF)"/>
            <person name="Walter F."/>
            <person name="Albersmeier A."/>
            <person name="Kalinowski J."/>
            <person name="Ruckert C."/>
        </authorList>
    </citation>
    <scope>NUCLEOTIDE SEQUENCE</scope>
    <source>
        <strain evidence="1">JCM 4956</strain>
    </source>
</reference>
<reference evidence="1" key="2">
    <citation type="submission" date="2020-09" db="EMBL/GenBank/DDBJ databases">
        <authorList>
            <person name="Sun Q."/>
            <person name="Ohkuma M."/>
        </authorList>
    </citation>
    <scope>NUCLEOTIDE SEQUENCE</scope>
    <source>
        <strain evidence="1">JCM 4956</strain>
    </source>
</reference>